<name>A0A4R6R9T3_9HYPH</name>
<gene>
    <name evidence="3" type="ORF">EDD54_4014</name>
</gene>
<feature type="transmembrane region" description="Helical" evidence="2">
    <location>
        <begin position="193"/>
        <end position="216"/>
    </location>
</feature>
<keyword evidence="2" id="KW-0812">Transmembrane</keyword>
<dbReference type="EMBL" id="SNXY01000010">
    <property type="protein sequence ID" value="TDP82742.1"/>
    <property type="molecule type" value="Genomic_DNA"/>
</dbReference>
<evidence type="ECO:0000256" key="2">
    <source>
        <dbReference type="SAM" id="Phobius"/>
    </source>
</evidence>
<proteinExistence type="predicted"/>
<evidence type="ECO:0000313" key="3">
    <source>
        <dbReference type="EMBL" id="TDP82742.1"/>
    </source>
</evidence>
<feature type="transmembrane region" description="Helical" evidence="2">
    <location>
        <begin position="287"/>
        <end position="308"/>
    </location>
</feature>
<reference evidence="3 4" key="1">
    <citation type="submission" date="2019-03" db="EMBL/GenBank/DDBJ databases">
        <title>Genomic Encyclopedia of Type Strains, Phase IV (KMG-IV): sequencing the most valuable type-strain genomes for metagenomic binning, comparative biology and taxonomic classification.</title>
        <authorList>
            <person name="Goeker M."/>
        </authorList>
    </citation>
    <scope>NUCLEOTIDE SEQUENCE [LARGE SCALE GENOMIC DNA]</scope>
    <source>
        <strain evidence="3 4">DSM 102969</strain>
    </source>
</reference>
<dbReference type="OrthoDB" id="9795988at2"/>
<accession>A0A4R6R9T3</accession>
<organism evidence="3 4">
    <name type="scientific">Oharaeibacter diazotrophicus</name>
    <dbReference type="NCBI Taxonomy" id="1920512"/>
    <lineage>
        <taxon>Bacteria</taxon>
        <taxon>Pseudomonadati</taxon>
        <taxon>Pseudomonadota</taxon>
        <taxon>Alphaproteobacteria</taxon>
        <taxon>Hyphomicrobiales</taxon>
        <taxon>Pleomorphomonadaceae</taxon>
        <taxon>Oharaeibacter</taxon>
    </lineage>
</organism>
<keyword evidence="4" id="KW-1185">Reference proteome</keyword>
<evidence type="ECO:0008006" key="5">
    <source>
        <dbReference type="Google" id="ProtNLM"/>
    </source>
</evidence>
<keyword evidence="2" id="KW-0472">Membrane</keyword>
<keyword evidence="1" id="KW-0175">Coiled coil</keyword>
<evidence type="ECO:0000313" key="4">
    <source>
        <dbReference type="Proteomes" id="UP000294547"/>
    </source>
</evidence>
<sequence length="482" mass="52791">MARESALTRLVKGIRREPRDVRADLAVFPPVDAQALAADMKLDRLAHQRGAAGEPPADAVGPDEVEIRIAERVEDERRRGHGILLEQLRVADERLANLDFEGRFAEIRQAAPAALSEFRAEAATGRDELNSLRRKLREHEDAKAAFKREHRLTRPPHPPTTGAQTLKYGLVAVLLVVETLVNGSFLAKGSELGLLGGTTEALAFSMLNVVGSFLFGRLGHPQLIHRGVFHKLVGLVSLTAWLAAAVALNLALAHYREVAGETLAEGGGAVIQRLATDPAGLNDLKSWLFFAIGFLFSAVAYIDGYATVDPYPGFGDIQRRLDATHEAYIGRKQDLIDRLLEVRDDYVQSLEDANRDLSIRRAEYDQILATRARLVRLFDQHQGHLQQVYARLLALYREPNRRARATPAPAGFAEVPVLARLAVEDEVPDISAEAAAIRARVSEAQALLVEEVAAIHREFDAAVAGYHQIDDVVGEGRDGAAA</sequence>
<protein>
    <recommendedName>
        <fullName evidence="5">Transmembrane protein</fullName>
    </recommendedName>
</protein>
<feature type="transmembrane region" description="Helical" evidence="2">
    <location>
        <begin position="228"/>
        <end position="252"/>
    </location>
</feature>
<evidence type="ECO:0000256" key="1">
    <source>
        <dbReference type="SAM" id="Coils"/>
    </source>
</evidence>
<keyword evidence="2" id="KW-1133">Transmembrane helix</keyword>
<dbReference type="Proteomes" id="UP000294547">
    <property type="component" value="Unassembled WGS sequence"/>
</dbReference>
<dbReference type="RefSeq" id="WP_126538810.1">
    <property type="nucleotide sequence ID" value="NZ_BSPM01000007.1"/>
</dbReference>
<dbReference type="AlphaFoldDB" id="A0A4R6R9T3"/>
<feature type="transmembrane region" description="Helical" evidence="2">
    <location>
        <begin position="168"/>
        <end position="187"/>
    </location>
</feature>
<feature type="coiled-coil region" evidence="1">
    <location>
        <begin position="115"/>
        <end position="149"/>
    </location>
</feature>
<comment type="caution">
    <text evidence="3">The sequence shown here is derived from an EMBL/GenBank/DDBJ whole genome shotgun (WGS) entry which is preliminary data.</text>
</comment>